<dbReference type="EMBL" id="CP045644">
    <property type="protein sequence ID" value="QFZ83976.1"/>
    <property type="molecule type" value="Genomic_DNA"/>
</dbReference>
<dbReference type="Gene3D" id="3.40.190.150">
    <property type="entry name" value="Bordetella uptake gene, domain 1"/>
    <property type="match status" value="1"/>
</dbReference>
<name>A0A5Q0M3D9_VARPD</name>
<dbReference type="PANTHER" id="PTHR42928">
    <property type="entry name" value="TRICARBOXYLATE-BINDING PROTEIN"/>
    <property type="match status" value="1"/>
</dbReference>
<sequence length="332" mass="35979">MALVVASNAAAAACLKRGKFIEGLRLLQVGETSGRERHQGNDRVRLVLLVDQLTKQPAVLHEPGVRRHGDHRRLGRAVDHSLLCLEDLLVLNEGPFLALVDRLGDHGIVKPEVVGLHEEVVRRLRSLRRDGLAAVELQGACHVVVGGRGRLDARIEQQHTGNVEVVAEPPVNLAFEAAKALVEDKTGIKFNHVPYSGAAPAVVALLGGHIDALDVSPAEVGPHVLGGKLKMLGIMADQRIPAFGNVPTFKERKIDLALGTWRGLAVHKATPPAVVEVLRQVARKTADDPALRQGLDKLNLGFAYLDAPEFAQAMQRDHEYFGKLIRTTGIKI</sequence>
<protein>
    <recommendedName>
        <fullName evidence="4">Tripartite tricarboxylate transporter substrate binding protein</fullName>
    </recommendedName>
</protein>
<evidence type="ECO:0008006" key="4">
    <source>
        <dbReference type="Google" id="ProtNLM"/>
    </source>
</evidence>
<dbReference type="Pfam" id="PF03401">
    <property type="entry name" value="TctC"/>
    <property type="match status" value="1"/>
</dbReference>
<dbReference type="AlphaFoldDB" id="A0A5Q0M3D9"/>
<comment type="similarity">
    <text evidence="1">Belongs to the UPF0065 (bug) family.</text>
</comment>
<gene>
    <name evidence="2" type="ORF">GFK26_15040</name>
</gene>
<dbReference type="Gene3D" id="3.40.190.10">
    <property type="entry name" value="Periplasmic binding protein-like II"/>
    <property type="match status" value="1"/>
</dbReference>
<dbReference type="Proteomes" id="UP000326780">
    <property type="component" value="Chromosome"/>
</dbReference>
<organism evidence="2 3">
    <name type="scientific">Variovorax paradoxus</name>
    <dbReference type="NCBI Taxonomy" id="34073"/>
    <lineage>
        <taxon>Bacteria</taxon>
        <taxon>Pseudomonadati</taxon>
        <taxon>Pseudomonadota</taxon>
        <taxon>Betaproteobacteria</taxon>
        <taxon>Burkholderiales</taxon>
        <taxon>Comamonadaceae</taxon>
        <taxon>Variovorax</taxon>
    </lineage>
</organism>
<dbReference type="InterPro" id="IPR042100">
    <property type="entry name" value="Bug_dom1"/>
</dbReference>
<evidence type="ECO:0000313" key="3">
    <source>
        <dbReference type="Proteomes" id="UP000326780"/>
    </source>
</evidence>
<evidence type="ECO:0000256" key="1">
    <source>
        <dbReference type="ARBA" id="ARBA00006987"/>
    </source>
</evidence>
<accession>A0A5Q0M3D9</accession>
<dbReference type="InterPro" id="IPR005064">
    <property type="entry name" value="BUG"/>
</dbReference>
<reference evidence="2 3" key="1">
    <citation type="submission" date="2019-10" db="EMBL/GenBank/DDBJ databases">
        <title>Complete genome sequence of Variovorax paradoxus 5C-2.</title>
        <authorList>
            <person name="Gogoleva N.E."/>
            <person name="Balkin A.S."/>
        </authorList>
    </citation>
    <scope>NUCLEOTIDE SEQUENCE [LARGE SCALE GENOMIC DNA]</scope>
    <source>
        <strain evidence="2 3">5C-2</strain>
    </source>
</reference>
<evidence type="ECO:0000313" key="2">
    <source>
        <dbReference type="EMBL" id="QFZ83976.1"/>
    </source>
</evidence>
<dbReference type="SUPFAM" id="SSF53850">
    <property type="entry name" value="Periplasmic binding protein-like II"/>
    <property type="match status" value="1"/>
</dbReference>
<dbReference type="PANTHER" id="PTHR42928:SF5">
    <property type="entry name" value="BLR1237 PROTEIN"/>
    <property type="match status" value="1"/>
</dbReference>
<proteinExistence type="inferred from homology"/>